<feature type="region of interest" description="Disordered" evidence="1">
    <location>
        <begin position="1"/>
        <end position="24"/>
    </location>
</feature>
<dbReference type="Proteomes" id="UP000015106">
    <property type="component" value="Chromosome 7"/>
</dbReference>
<feature type="compositionally biased region" description="Low complexity" evidence="1">
    <location>
        <begin position="48"/>
        <end position="61"/>
    </location>
</feature>
<dbReference type="Gramene" id="TuG1812G0700001304.01.T01">
    <property type="protein sequence ID" value="TuG1812G0700001304.01.T01"/>
    <property type="gene ID" value="TuG1812G0700001304.01"/>
</dbReference>
<name>A0A8R7UZA8_TRIUA</name>
<feature type="compositionally biased region" description="Basic and acidic residues" evidence="1">
    <location>
        <begin position="15"/>
        <end position="24"/>
    </location>
</feature>
<reference evidence="2" key="3">
    <citation type="submission" date="2022-06" db="UniProtKB">
        <authorList>
            <consortium name="EnsemblPlants"/>
        </authorList>
    </citation>
    <scope>IDENTIFICATION</scope>
</reference>
<dbReference type="EnsemblPlants" id="TuG1812G0700001304.01.T01">
    <property type="protein sequence ID" value="TuG1812G0700001304.01.T01"/>
    <property type="gene ID" value="TuG1812G0700001304.01"/>
</dbReference>
<organism evidence="2 3">
    <name type="scientific">Triticum urartu</name>
    <name type="common">Red wild einkorn</name>
    <name type="synonym">Crithodium urartu</name>
    <dbReference type="NCBI Taxonomy" id="4572"/>
    <lineage>
        <taxon>Eukaryota</taxon>
        <taxon>Viridiplantae</taxon>
        <taxon>Streptophyta</taxon>
        <taxon>Embryophyta</taxon>
        <taxon>Tracheophyta</taxon>
        <taxon>Spermatophyta</taxon>
        <taxon>Magnoliopsida</taxon>
        <taxon>Liliopsida</taxon>
        <taxon>Poales</taxon>
        <taxon>Poaceae</taxon>
        <taxon>BOP clade</taxon>
        <taxon>Pooideae</taxon>
        <taxon>Triticodae</taxon>
        <taxon>Triticeae</taxon>
        <taxon>Triticinae</taxon>
        <taxon>Triticum</taxon>
    </lineage>
</organism>
<feature type="region of interest" description="Disordered" evidence="1">
    <location>
        <begin position="44"/>
        <end position="86"/>
    </location>
</feature>
<evidence type="ECO:0000313" key="2">
    <source>
        <dbReference type="EnsemblPlants" id="TuG1812G0700001304.01.T01"/>
    </source>
</evidence>
<protein>
    <submittedName>
        <fullName evidence="2">Uncharacterized protein</fullName>
    </submittedName>
</protein>
<keyword evidence="3" id="KW-1185">Reference proteome</keyword>
<sequence>QRSPPAGSTAGGAHRSGEDRQEKRGHYQHCWLLLHTLLVLQEERSNKSSTAAAQAQPCSAAETRKKRVNSENGGVNQVVNFMLRRS</sequence>
<evidence type="ECO:0000256" key="1">
    <source>
        <dbReference type="SAM" id="MobiDB-lite"/>
    </source>
</evidence>
<reference evidence="2" key="2">
    <citation type="submission" date="2018-03" db="EMBL/GenBank/DDBJ databases">
        <title>The Triticum urartu genome reveals the dynamic nature of wheat genome evolution.</title>
        <authorList>
            <person name="Ling H."/>
            <person name="Ma B."/>
            <person name="Shi X."/>
            <person name="Liu H."/>
            <person name="Dong L."/>
            <person name="Sun H."/>
            <person name="Cao Y."/>
            <person name="Gao Q."/>
            <person name="Zheng S."/>
            <person name="Li Y."/>
            <person name="Yu Y."/>
            <person name="Du H."/>
            <person name="Qi M."/>
            <person name="Li Y."/>
            <person name="Yu H."/>
            <person name="Cui Y."/>
            <person name="Wang N."/>
            <person name="Chen C."/>
            <person name="Wu H."/>
            <person name="Zhao Y."/>
            <person name="Zhang J."/>
            <person name="Li Y."/>
            <person name="Zhou W."/>
            <person name="Zhang B."/>
            <person name="Hu W."/>
            <person name="Eijk M."/>
            <person name="Tang J."/>
            <person name="Witsenboer H."/>
            <person name="Zhao S."/>
            <person name="Li Z."/>
            <person name="Zhang A."/>
            <person name="Wang D."/>
            <person name="Liang C."/>
        </authorList>
    </citation>
    <scope>NUCLEOTIDE SEQUENCE [LARGE SCALE GENOMIC DNA]</scope>
    <source>
        <strain evidence="2">cv. G1812</strain>
    </source>
</reference>
<feature type="compositionally biased region" description="Polar residues" evidence="1">
    <location>
        <begin position="70"/>
        <end position="79"/>
    </location>
</feature>
<dbReference type="AlphaFoldDB" id="A0A8R7UZA8"/>
<reference evidence="3" key="1">
    <citation type="journal article" date="2013" name="Nature">
        <title>Draft genome of the wheat A-genome progenitor Triticum urartu.</title>
        <authorList>
            <person name="Ling H.Q."/>
            <person name="Zhao S."/>
            <person name="Liu D."/>
            <person name="Wang J."/>
            <person name="Sun H."/>
            <person name="Zhang C."/>
            <person name="Fan H."/>
            <person name="Li D."/>
            <person name="Dong L."/>
            <person name="Tao Y."/>
            <person name="Gao C."/>
            <person name="Wu H."/>
            <person name="Li Y."/>
            <person name="Cui Y."/>
            <person name="Guo X."/>
            <person name="Zheng S."/>
            <person name="Wang B."/>
            <person name="Yu K."/>
            <person name="Liang Q."/>
            <person name="Yang W."/>
            <person name="Lou X."/>
            <person name="Chen J."/>
            <person name="Feng M."/>
            <person name="Jian J."/>
            <person name="Zhang X."/>
            <person name="Luo G."/>
            <person name="Jiang Y."/>
            <person name="Liu J."/>
            <person name="Wang Z."/>
            <person name="Sha Y."/>
            <person name="Zhang B."/>
            <person name="Wu H."/>
            <person name="Tang D."/>
            <person name="Shen Q."/>
            <person name="Xue P."/>
            <person name="Zou S."/>
            <person name="Wang X."/>
            <person name="Liu X."/>
            <person name="Wang F."/>
            <person name="Yang Y."/>
            <person name="An X."/>
            <person name="Dong Z."/>
            <person name="Zhang K."/>
            <person name="Zhang X."/>
            <person name="Luo M.C."/>
            <person name="Dvorak J."/>
            <person name="Tong Y."/>
            <person name="Wang J."/>
            <person name="Yang H."/>
            <person name="Li Z."/>
            <person name="Wang D."/>
            <person name="Zhang A."/>
            <person name="Wang J."/>
        </authorList>
    </citation>
    <scope>NUCLEOTIDE SEQUENCE</scope>
    <source>
        <strain evidence="3">cv. G1812</strain>
    </source>
</reference>
<evidence type="ECO:0000313" key="3">
    <source>
        <dbReference type="Proteomes" id="UP000015106"/>
    </source>
</evidence>
<proteinExistence type="predicted"/>
<accession>A0A8R7UZA8</accession>